<keyword evidence="2" id="KW-0539">Nucleus</keyword>
<dbReference type="InterPro" id="IPR036864">
    <property type="entry name" value="Zn2-C6_fun-type_DNA-bd_sf"/>
</dbReference>
<dbReference type="EMBL" id="CAWUHB010000008">
    <property type="protein sequence ID" value="CAK7214632.1"/>
    <property type="molecule type" value="Genomic_DNA"/>
</dbReference>
<name>A0ABP0B506_9PEZI</name>
<evidence type="ECO:0000256" key="1">
    <source>
        <dbReference type="ARBA" id="ARBA00004123"/>
    </source>
</evidence>
<proteinExistence type="predicted"/>
<sequence>MTGTVSYKRVRNSCLKCRHRKIRCTRERPQCYNCLRLSHVCQYESPPPQAVHVQPHLYVAQGYGQPRLPPAPANGRPQQQDSDGWQNGSPTAASAAAAEQQHIRRRLGELEHAVAQLLSVVPIGSATAQAASDDSARDMIRSISRVSDQLGSLITEVDGEPRYRSASHWGQMIEDGLVSGLDGESATASLPLLLFSPDDAFDPAAYLPSRHEAYWLYSTFCSKVDPIVRIIHKPSFEQDMDKYFGALGDERTVPNPPVGEGSSWVKAGFEALLFAVLYSAVFSLEDEGFWQYTQQRGNAEQNQTQFYADGQGVESNLAHFMAFHETGVPSLYTIVGLLIRISRSFGLHIDPEVLASRNRGPASARPQLDGVPSGLAPALMEIRRRLWHQIIHLDLMASEARGIDPDNGYVSDLWPGGVGCSLPGNYDDDELAAAAHEHVLPAVPRDRGRHTDMSLQLVRFNASSCLRKLISLNSLRVRGGCLEHNCEIEAAIEGMVETNQTLHLQYCTDTEQGPYLTLMLGKMCACRARLHQYLFCNKRPSSSRSENGGQWSLLRRR</sequence>
<dbReference type="PANTHER" id="PTHR31001:SF77">
    <property type="entry name" value="TRANSCRIPTION FACTOR, PUTATIVE (AFU_ORTHOLOGUE AFUA_3G12940)-RELATED"/>
    <property type="match status" value="1"/>
</dbReference>
<evidence type="ECO:0000313" key="6">
    <source>
        <dbReference type="Proteomes" id="UP001642405"/>
    </source>
</evidence>
<organism evidence="5 6">
    <name type="scientific">Sporothrix curviconia</name>
    <dbReference type="NCBI Taxonomy" id="1260050"/>
    <lineage>
        <taxon>Eukaryota</taxon>
        <taxon>Fungi</taxon>
        <taxon>Dikarya</taxon>
        <taxon>Ascomycota</taxon>
        <taxon>Pezizomycotina</taxon>
        <taxon>Sordariomycetes</taxon>
        <taxon>Sordariomycetidae</taxon>
        <taxon>Ophiostomatales</taxon>
        <taxon>Ophiostomataceae</taxon>
        <taxon>Sporothrix</taxon>
    </lineage>
</organism>
<feature type="compositionally biased region" description="Polar residues" evidence="3">
    <location>
        <begin position="76"/>
        <end position="91"/>
    </location>
</feature>
<evidence type="ECO:0000259" key="4">
    <source>
        <dbReference type="PROSITE" id="PS50048"/>
    </source>
</evidence>
<feature type="domain" description="Zn(2)-C6 fungal-type" evidence="4">
    <location>
        <begin position="13"/>
        <end position="43"/>
    </location>
</feature>
<dbReference type="InterPro" id="IPR050613">
    <property type="entry name" value="Sec_Metabolite_Reg"/>
</dbReference>
<evidence type="ECO:0000313" key="5">
    <source>
        <dbReference type="EMBL" id="CAK7214632.1"/>
    </source>
</evidence>
<gene>
    <name evidence="5" type="ORF">SCUCBS95973_002212</name>
</gene>
<accession>A0ABP0B506</accession>
<dbReference type="PROSITE" id="PS00463">
    <property type="entry name" value="ZN2_CY6_FUNGAL_1"/>
    <property type="match status" value="1"/>
</dbReference>
<dbReference type="CDD" id="cd00067">
    <property type="entry name" value="GAL4"/>
    <property type="match status" value="1"/>
</dbReference>
<protein>
    <recommendedName>
        <fullName evidence="4">Zn(2)-C6 fungal-type domain-containing protein</fullName>
    </recommendedName>
</protein>
<dbReference type="CDD" id="cd12148">
    <property type="entry name" value="fungal_TF_MHR"/>
    <property type="match status" value="1"/>
</dbReference>
<dbReference type="Gene3D" id="4.10.240.10">
    <property type="entry name" value="Zn(2)-C6 fungal-type DNA-binding domain"/>
    <property type="match status" value="1"/>
</dbReference>
<dbReference type="PANTHER" id="PTHR31001">
    <property type="entry name" value="UNCHARACTERIZED TRANSCRIPTIONAL REGULATORY PROTEIN"/>
    <property type="match status" value="1"/>
</dbReference>
<reference evidence="5 6" key="1">
    <citation type="submission" date="2024-01" db="EMBL/GenBank/DDBJ databases">
        <authorList>
            <person name="Allen C."/>
            <person name="Tagirdzhanova G."/>
        </authorList>
    </citation>
    <scope>NUCLEOTIDE SEQUENCE [LARGE SCALE GENOMIC DNA]</scope>
</reference>
<comment type="caution">
    <text evidence="5">The sequence shown here is derived from an EMBL/GenBank/DDBJ whole genome shotgun (WGS) entry which is preliminary data.</text>
</comment>
<evidence type="ECO:0000256" key="2">
    <source>
        <dbReference type="ARBA" id="ARBA00023242"/>
    </source>
</evidence>
<dbReference type="SUPFAM" id="SSF57701">
    <property type="entry name" value="Zn2/Cys6 DNA-binding domain"/>
    <property type="match status" value="1"/>
</dbReference>
<keyword evidence="6" id="KW-1185">Reference proteome</keyword>
<dbReference type="InterPro" id="IPR001138">
    <property type="entry name" value="Zn2Cys6_DnaBD"/>
</dbReference>
<dbReference type="Pfam" id="PF00172">
    <property type="entry name" value="Zn_clus"/>
    <property type="match status" value="1"/>
</dbReference>
<feature type="region of interest" description="Disordered" evidence="3">
    <location>
        <begin position="62"/>
        <end position="100"/>
    </location>
</feature>
<dbReference type="SMART" id="SM00066">
    <property type="entry name" value="GAL4"/>
    <property type="match status" value="1"/>
</dbReference>
<dbReference type="Proteomes" id="UP001642405">
    <property type="component" value="Unassembled WGS sequence"/>
</dbReference>
<comment type="subcellular location">
    <subcellularLocation>
        <location evidence="1">Nucleus</location>
    </subcellularLocation>
</comment>
<dbReference type="PROSITE" id="PS50048">
    <property type="entry name" value="ZN2_CY6_FUNGAL_2"/>
    <property type="match status" value="1"/>
</dbReference>
<evidence type="ECO:0000256" key="3">
    <source>
        <dbReference type="SAM" id="MobiDB-lite"/>
    </source>
</evidence>